<organism evidence="7 8">
    <name type="scientific">Pasteurella atlantica</name>
    <dbReference type="NCBI Taxonomy" id="2827233"/>
    <lineage>
        <taxon>Bacteria</taxon>
        <taxon>Pseudomonadati</taxon>
        <taxon>Pseudomonadota</taxon>
        <taxon>Gammaproteobacteria</taxon>
        <taxon>Pasteurellales</taxon>
        <taxon>Pasteurellaceae</taxon>
        <taxon>Pasteurella</taxon>
    </lineage>
</organism>
<evidence type="ECO:0000313" key="8">
    <source>
        <dbReference type="Proteomes" id="UP001230466"/>
    </source>
</evidence>
<evidence type="ECO:0000256" key="2">
    <source>
        <dbReference type="ARBA" id="ARBA00022692"/>
    </source>
</evidence>
<protein>
    <submittedName>
        <fullName evidence="7">SulP family inorganic anion transporter</fullName>
    </submittedName>
</protein>
<dbReference type="RefSeq" id="WP_306347987.1">
    <property type="nucleotide sequence ID" value="NZ_JASAWU010000004.1"/>
</dbReference>
<dbReference type="EMBL" id="JASAYJ010000004">
    <property type="protein sequence ID" value="MDP8186752.1"/>
    <property type="molecule type" value="Genomic_DNA"/>
</dbReference>
<dbReference type="AlphaFoldDB" id="A0AAW8CLQ1"/>
<feature type="transmembrane region" description="Helical" evidence="5">
    <location>
        <begin position="373"/>
        <end position="400"/>
    </location>
</feature>
<comment type="subcellular location">
    <subcellularLocation>
        <location evidence="1">Membrane</location>
        <topology evidence="1">Multi-pass membrane protein</topology>
    </subcellularLocation>
</comment>
<feature type="transmembrane region" description="Helical" evidence="5">
    <location>
        <begin position="230"/>
        <end position="256"/>
    </location>
</feature>
<dbReference type="Proteomes" id="UP001230466">
    <property type="component" value="Unassembled WGS sequence"/>
</dbReference>
<dbReference type="GO" id="GO:0016020">
    <property type="term" value="C:membrane"/>
    <property type="evidence" value="ECO:0007669"/>
    <property type="project" value="UniProtKB-SubCell"/>
</dbReference>
<keyword evidence="2 5" id="KW-0812">Transmembrane</keyword>
<evidence type="ECO:0000313" key="7">
    <source>
        <dbReference type="EMBL" id="MDP8186752.1"/>
    </source>
</evidence>
<reference evidence="7" key="1">
    <citation type="journal article" date="2023" name="Front. Microbiol.">
        <title>Phylogeography and host specificity of Pasteurellaceae pathogenic to sea-farmed fish in the north-east Atlantic.</title>
        <authorList>
            <person name="Gulla S."/>
            <person name="Colquhoun D.J."/>
            <person name="Olsen A.B."/>
            <person name="Spilsberg B."/>
            <person name="Lagesen K."/>
            <person name="Aakesson C.P."/>
            <person name="Strom S."/>
            <person name="Manji F."/>
            <person name="Birkbeck T.H."/>
            <person name="Nilsen H.K."/>
        </authorList>
    </citation>
    <scope>NUCLEOTIDE SEQUENCE</scope>
    <source>
        <strain evidence="7">VIB1234</strain>
    </source>
</reference>
<evidence type="ECO:0000256" key="5">
    <source>
        <dbReference type="SAM" id="Phobius"/>
    </source>
</evidence>
<feature type="transmembrane region" description="Helical" evidence="5">
    <location>
        <begin position="83"/>
        <end position="101"/>
    </location>
</feature>
<feature type="transmembrane region" description="Helical" evidence="5">
    <location>
        <begin position="307"/>
        <end position="327"/>
    </location>
</feature>
<evidence type="ECO:0000256" key="4">
    <source>
        <dbReference type="ARBA" id="ARBA00023136"/>
    </source>
</evidence>
<dbReference type="Pfam" id="PF00916">
    <property type="entry name" value="Sulfate_transp"/>
    <property type="match status" value="1"/>
</dbReference>
<dbReference type="PANTHER" id="PTHR43310:SF1">
    <property type="entry name" value="SULFATE TRANSPORTER YBAR-RELATED"/>
    <property type="match status" value="1"/>
</dbReference>
<feature type="domain" description="SLC26A/SulP transporter" evidence="6">
    <location>
        <begin position="1"/>
        <end position="346"/>
    </location>
</feature>
<feature type="transmembrane region" description="Helical" evidence="5">
    <location>
        <begin position="113"/>
        <end position="135"/>
    </location>
</feature>
<comment type="caution">
    <text evidence="7">The sequence shown here is derived from an EMBL/GenBank/DDBJ whole genome shotgun (WGS) entry which is preliminary data.</text>
</comment>
<name>A0AAW8CLQ1_9PAST</name>
<dbReference type="PANTHER" id="PTHR43310">
    <property type="entry name" value="SULFATE TRANSPORTER YBAR-RELATED"/>
    <property type="match status" value="1"/>
</dbReference>
<evidence type="ECO:0000256" key="3">
    <source>
        <dbReference type="ARBA" id="ARBA00022989"/>
    </source>
</evidence>
<proteinExistence type="predicted"/>
<feature type="transmembrane region" description="Helical" evidence="5">
    <location>
        <begin position="54"/>
        <end position="71"/>
    </location>
</feature>
<evidence type="ECO:0000259" key="6">
    <source>
        <dbReference type="Pfam" id="PF00916"/>
    </source>
</evidence>
<gene>
    <name evidence="7" type="ORF">QJU78_03010</name>
</gene>
<evidence type="ECO:0000256" key="1">
    <source>
        <dbReference type="ARBA" id="ARBA00004141"/>
    </source>
</evidence>
<dbReference type="InterPro" id="IPR011547">
    <property type="entry name" value="SLC26A/SulP_dom"/>
</dbReference>
<accession>A0AAW8CLQ1</accession>
<keyword evidence="4 5" id="KW-0472">Membrane</keyword>
<keyword evidence="3 5" id="KW-1133">Transmembrane helix</keyword>
<feature type="transmembrane region" description="Helical" evidence="5">
    <location>
        <begin position="176"/>
        <end position="196"/>
    </location>
</feature>
<sequence length="419" mass="44922">MAALVVSFVALSLGASFGLLSGRGALSGMIAAGVIAFVTSLFGGTRIQCSGPTAPMSAVAIAVLVSAQQLSANQLEGMTVNQIFNFTVILSGFMLGFAALFRAGNLIKWIPNSVISGFMSGIAVLIWIGQIEQLFVIDGLWVFNKTALLNSLIALLTLAIILLFPKTKNKTFRRILAFFPATLMAIIISTLVVHLFNIPIETINIDSSVLSVSISEWVQAQVPTHMSFELLIFALPLAFQLALLCYLDTLMTALVMDKISGEDTQRNRDLAAQGLANAAAALLGGLPGAQATIRSVLILKEGATSRFAGILVGVFVIVEIFVFLDWISLIPKAVFIGVLFKVGYDVFDRTVAREIGKLLLGRKALLSKKDVPLIVLTVLVTLFVNLSVAAIGATILFYIIQKLTNNSLPDLNKLLVKHD</sequence>
<feature type="transmembrane region" description="Helical" evidence="5">
    <location>
        <begin position="24"/>
        <end position="42"/>
    </location>
</feature>
<feature type="transmembrane region" description="Helical" evidence="5">
    <location>
        <begin position="147"/>
        <end position="164"/>
    </location>
</feature>
<dbReference type="InterPro" id="IPR052706">
    <property type="entry name" value="Membrane-Transporter-like"/>
</dbReference>